<organism evidence="1 2">
    <name type="scientific">Lasius niger</name>
    <name type="common">Black garden ant</name>
    <dbReference type="NCBI Taxonomy" id="67767"/>
    <lineage>
        <taxon>Eukaryota</taxon>
        <taxon>Metazoa</taxon>
        <taxon>Ecdysozoa</taxon>
        <taxon>Arthropoda</taxon>
        <taxon>Hexapoda</taxon>
        <taxon>Insecta</taxon>
        <taxon>Pterygota</taxon>
        <taxon>Neoptera</taxon>
        <taxon>Endopterygota</taxon>
        <taxon>Hymenoptera</taxon>
        <taxon>Apocrita</taxon>
        <taxon>Aculeata</taxon>
        <taxon>Formicoidea</taxon>
        <taxon>Formicidae</taxon>
        <taxon>Formicinae</taxon>
        <taxon>Lasius</taxon>
        <taxon>Lasius</taxon>
    </lineage>
</organism>
<dbReference type="OrthoDB" id="7700262at2759"/>
<accession>A0A0J7NNR4</accession>
<evidence type="ECO:0000313" key="2">
    <source>
        <dbReference type="Proteomes" id="UP000036403"/>
    </source>
</evidence>
<dbReference type="STRING" id="67767.A0A0J7NNR4"/>
<comment type="caution">
    <text evidence="1">The sequence shown here is derived from an EMBL/GenBank/DDBJ whole genome shotgun (WGS) entry which is preliminary data.</text>
</comment>
<name>A0A0J7NNR4_LASNI</name>
<dbReference type="PaxDb" id="67767-A0A0J7NNR4"/>
<keyword evidence="2" id="KW-1185">Reference proteome</keyword>
<gene>
    <name evidence="1" type="ORF">RF55_5725</name>
</gene>
<sequence>MKDVMEIKKVGYSKVSIFLKTRKAANDLVSDPRLKERDLIAFISPSRISRKGIIRNVPLDLANEMILENISSPIKITSVKRLNRRVTDVQPHDKEEGSSPAINYSPSYTVMIIFEGQKISKSVALLRQLHCLTLHF</sequence>
<reference evidence="1 2" key="1">
    <citation type="submission" date="2015-04" db="EMBL/GenBank/DDBJ databases">
        <title>Lasius niger genome sequencing.</title>
        <authorList>
            <person name="Konorov E.A."/>
            <person name="Nikitin M.A."/>
            <person name="Kirill M.V."/>
            <person name="Chang P."/>
        </authorList>
    </citation>
    <scope>NUCLEOTIDE SEQUENCE [LARGE SCALE GENOMIC DNA]</scope>
    <source>
        <tissue evidence="1">Whole</tissue>
    </source>
</reference>
<dbReference type="EMBL" id="LBMM01002957">
    <property type="protein sequence ID" value="KMQ94135.1"/>
    <property type="molecule type" value="Genomic_DNA"/>
</dbReference>
<protein>
    <submittedName>
        <fullName evidence="1">Uncharacterized protein</fullName>
    </submittedName>
</protein>
<evidence type="ECO:0000313" key="1">
    <source>
        <dbReference type="EMBL" id="KMQ94135.1"/>
    </source>
</evidence>
<dbReference type="AlphaFoldDB" id="A0A0J7NNR4"/>
<proteinExistence type="predicted"/>
<dbReference type="Proteomes" id="UP000036403">
    <property type="component" value="Unassembled WGS sequence"/>
</dbReference>